<organism evidence="2 3">
    <name type="scientific">Terfezia boudieri ATCC MYA-4762</name>
    <dbReference type="NCBI Taxonomy" id="1051890"/>
    <lineage>
        <taxon>Eukaryota</taxon>
        <taxon>Fungi</taxon>
        <taxon>Dikarya</taxon>
        <taxon>Ascomycota</taxon>
        <taxon>Pezizomycotina</taxon>
        <taxon>Pezizomycetes</taxon>
        <taxon>Pezizales</taxon>
        <taxon>Pezizaceae</taxon>
        <taxon>Terfezia</taxon>
    </lineage>
</organism>
<keyword evidence="3" id="KW-1185">Reference proteome</keyword>
<evidence type="ECO:0000256" key="1">
    <source>
        <dbReference type="SAM" id="MobiDB-lite"/>
    </source>
</evidence>
<dbReference type="Proteomes" id="UP000267821">
    <property type="component" value="Unassembled WGS sequence"/>
</dbReference>
<dbReference type="AlphaFoldDB" id="A0A3N4L8J4"/>
<gene>
    <name evidence="2" type="ORF">L211DRAFT_854484</name>
</gene>
<evidence type="ECO:0000313" key="3">
    <source>
        <dbReference type="Proteomes" id="UP000267821"/>
    </source>
</evidence>
<evidence type="ECO:0000313" key="2">
    <source>
        <dbReference type="EMBL" id="RPB18088.1"/>
    </source>
</evidence>
<accession>A0A3N4L8J4</accession>
<protein>
    <submittedName>
        <fullName evidence="2">Uncharacterized protein</fullName>
    </submittedName>
</protein>
<proteinExistence type="predicted"/>
<feature type="region of interest" description="Disordered" evidence="1">
    <location>
        <begin position="108"/>
        <end position="130"/>
    </location>
</feature>
<dbReference type="EMBL" id="ML121704">
    <property type="protein sequence ID" value="RPB18088.1"/>
    <property type="molecule type" value="Genomic_DNA"/>
</dbReference>
<name>A0A3N4L8J4_9PEZI</name>
<feature type="compositionally biased region" description="Basic and acidic residues" evidence="1">
    <location>
        <begin position="118"/>
        <end position="130"/>
    </location>
</feature>
<sequence length="284" mass="32132">MDPAEDSDSLSRNLAGFAKRTFPRIREGFEERKLKIRMRIKRQKRALRAMKRQEEVKFPGEVIYNSGSEEWGIIQDLQPRPANGREMVLARGPAAAGIAVTQAMLRPNPAAPPPGDNNARRAREQAAHDTGLRVANEASRKRKASQMMAPVETALAFINNIIFDDECTYERLMNTWEIHPKVIQDLVVNNIKADLVRWIVAQVRLVEVEPVNAPQVEDEGRYEAELRKELEHSYKRLDVPAEKRCREGSLLRDSSVELVGPLDLEIDEALAETGDIDEEEGESD</sequence>
<reference evidence="2 3" key="1">
    <citation type="journal article" date="2018" name="Nat. Ecol. Evol.">
        <title>Pezizomycetes genomes reveal the molecular basis of ectomycorrhizal truffle lifestyle.</title>
        <authorList>
            <person name="Murat C."/>
            <person name="Payen T."/>
            <person name="Noel B."/>
            <person name="Kuo A."/>
            <person name="Morin E."/>
            <person name="Chen J."/>
            <person name="Kohler A."/>
            <person name="Krizsan K."/>
            <person name="Balestrini R."/>
            <person name="Da Silva C."/>
            <person name="Montanini B."/>
            <person name="Hainaut M."/>
            <person name="Levati E."/>
            <person name="Barry K.W."/>
            <person name="Belfiori B."/>
            <person name="Cichocki N."/>
            <person name="Clum A."/>
            <person name="Dockter R.B."/>
            <person name="Fauchery L."/>
            <person name="Guy J."/>
            <person name="Iotti M."/>
            <person name="Le Tacon F."/>
            <person name="Lindquist E.A."/>
            <person name="Lipzen A."/>
            <person name="Malagnac F."/>
            <person name="Mello A."/>
            <person name="Molinier V."/>
            <person name="Miyauchi S."/>
            <person name="Poulain J."/>
            <person name="Riccioni C."/>
            <person name="Rubini A."/>
            <person name="Sitrit Y."/>
            <person name="Splivallo R."/>
            <person name="Traeger S."/>
            <person name="Wang M."/>
            <person name="Zifcakova L."/>
            <person name="Wipf D."/>
            <person name="Zambonelli A."/>
            <person name="Paolocci F."/>
            <person name="Nowrousian M."/>
            <person name="Ottonello S."/>
            <person name="Baldrian P."/>
            <person name="Spatafora J.W."/>
            <person name="Henrissat B."/>
            <person name="Nagy L.G."/>
            <person name="Aury J.M."/>
            <person name="Wincker P."/>
            <person name="Grigoriev I.V."/>
            <person name="Bonfante P."/>
            <person name="Martin F.M."/>
        </authorList>
    </citation>
    <scope>NUCLEOTIDE SEQUENCE [LARGE SCALE GENOMIC DNA]</scope>
    <source>
        <strain evidence="2 3">ATCC MYA-4762</strain>
    </source>
</reference>
<dbReference type="InParanoid" id="A0A3N4L8J4"/>